<name>A0A226X654_CABSO</name>
<dbReference type="RefSeq" id="WP_089160685.1">
    <property type="nucleotide sequence ID" value="NZ_MTHB01000063.1"/>
</dbReference>
<evidence type="ECO:0000313" key="3">
    <source>
        <dbReference type="Proteomes" id="UP000214720"/>
    </source>
</evidence>
<dbReference type="Proteomes" id="UP000214720">
    <property type="component" value="Unassembled WGS sequence"/>
</dbReference>
<reference evidence="3" key="1">
    <citation type="submission" date="2017-01" db="EMBL/GenBank/DDBJ databases">
        <title>Genome Analysis of Deinococcus marmoris KOPRI26562.</title>
        <authorList>
            <person name="Kim J.H."/>
            <person name="Oh H.-M."/>
        </authorList>
    </citation>
    <scope>NUCLEOTIDE SEQUENCE [LARGE SCALE GENOMIC DNA]</scope>
    <source>
        <strain evidence="3">PAMC 26633</strain>
    </source>
</reference>
<evidence type="ECO:0000313" key="2">
    <source>
        <dbReference type="EMBL" id="OXC78457.1"/>
    </source>
</evidence>
<dbReference type="EMBL" id="MTHB01000063">
    <property type="protein sequence ID" value="OXC78457.1"/>
    <property type="molecule type" value="Genomic_DNA"/>
</dbReference>
<evidence type="ECO:0000256" key="1">
    <source>
        <dbReference type="SAM" id="MobiDB-lite"/>
    </source>
</evidence>
<dbReference type="OrthoDB" id="5513456at2"/>
<comment type="caution">
    <text evidence="2">The sequence shown here is derived from an EMBL/GenBank/DDBJ whole genome shotgun (WGS) entry which is preliminary data.</text>
</comment>
<gene>
    <name evidence="2" type="ORF">BSU04_11965</name>
</gene>
<proteinExistence type="predicted"/>
<accession>A0A226X654</accession>
<organism evidence="2 3">
    <name type="scientific">Caballeronia sordidicola</name>
    <name type="common">Burkholderia sordidicola</name>
    <dbReference type="NCBI Taxonomy" id="196367"/>
    <lineage>
        <taxon>Bacteria</taxon>
        <taxon>Pseudomonadati</taxon>
        <taxon>Pseudomonadota</taxon>
        <taxon>Betaproteobacteria</taxon>
        <taxon>Burkholderiales</taxon>
        <taxon>Burkholderiaceae</taxon>
        <taxon>Caballeronia</taxon>
    </lineage>
</organism>
<feature type="region of interest" description="Disordered" evidence="1">
    <location>
        <begin position="96"/>
        <end position="129"/>
    </location>
</feature>
<protein>
    <submittedName>
        <fullName evidence="2">Uncharacterized protein</fullName>
    </submittedName>
</protein>
<sequence length="129" mass="12853">MVMVNSSAAGTNDAISVNLTPPVGVPVPYDNKAQRVQAIPNVANILIAGAPAHNLATIIPVTSGDAPGSMGGVSSGTVSSTSRNINGANTVLLHGMPTTRMTDPTQQNSTNAIGTGSAPSQTHILNLAG</sequence>
<dbReference type="Pfam" id="PF13665">
    <property type="entry name" value="Tox-PAAR-like"/>
    <property type="match status" value="1"/>
</dbReference>
<dbReference type="AlphaFoldDB" id="A0A226X654"/>
<feature type="compositionally biased region" description="Polar residues" evidence="1">
    <location>
        <begin position="99"/>
        <end position="129"/>
    </location>
</feature>